<dbReference type="CDD" id="cd17478">
    <property type="entry name" value="MFS_FsR"/>
    <property type="match status" value="1"/>
</dbReference>
<dbReference type="PANTHER" id="PTHR43129">
    <property type="entry name" value="FOSMIDOMYCIN RESISTANCE PROTEIN"/>
    <property type="match status" value="1"/>
</dbReference>
<dbReference type="EMBL" id="MLJW01000475">
    <property type="protein sequence ID" value="OIQ86520.1"/>
    <property type="molecule type" value="Genomic_DNA"/>
</dbReference>
<dbReference type="PANTHER" id="PTHR43129:SF1">
    <property type="entry name" value="FOSMIDOMYCIN RESISTANCE PROTEIN"/>
    <property type="match status" value="1"/>
</dbReference>
<keyword evidence="1" id="KW-0472">Membrane</keyword>
<feature type="transmembrane region" description="Helical" evidence="1">
    <location>
        <begin position="347"/>
        <end position="366"/>
    </location>
</feature>
<evidence type="ECO:0000313" key="3">
    <source>
        <dbReference type="EMBL" id="OIQ86520.1"/>
    </source>
</evidence>
<feature type="transmembrane region" description="Helical" evidence="1">
    <location>
        <begin position="109"/>
        <end position="127"/>
    </location>
</feature>
<feature type="domain" description="Major facilitator superfamily (MFS) profile" evidence="2">
    <location>
        <begin position="22"/>
        <end position="401"/>
    </location>
</feature>
<feature type="transmembrane region" description="Helical" evidence="1">
    <location>
        <begin position="291"/>
        <end position="309"/>
    </location>
</feature>
<keyword evidence="1" id="KW-0812">Transmembrane</keyword>
<reference evidence="3" key="1">
    <citation type="submission" date="2016-10" db="EMBL/GenBank/DDBJ databases">
        <title>Sequence of Gallionella enrichment culture.</title>
        <authorList>
            <person name="Poehlein A."/>
            <person name="Muehling M."/>
            <person name="Daniel R."/>
        </authorList>
    </citation>
    <scope>NUCLEOTIDE SEQUENCE</scope>
</reference>
<accession>A0A1J5QSS9</accession>
<dbReference type="AlphaFoldDB" id="A0A1J5QSS9"/>
<dbReference type="Pfam" id="PF07690">
    <property type="entry name" value="MFS_1"/>
    <property type="match status" value="1"/>
</dbReference>
<proteinExistence type="predicted"/>
<feature type="transmembrane region" description="Helical" evidence="1">
    <location>
        <begin position="55"/>
        <end position="75"/>
    </location>
</feature>
<dbReference type="Gene3D" id="1.20.1250.20">
    <property type="entry name" value="MFS general substrate transporter like domains"/>
    <property type="match status" value="2"/>
</dbReference>
<feature type="transmembrane region" description="Helical" evidence="1">
    <location>
        <begin position="87"/>
        <end position="103"/>
    </location>
</feature>
<feature type="transmembrane region" description="Helical" evidence="1">
    <location>
        <begin position="175"/>
        <end position="198"/>
    </location>
</feature>
<keyword evidence="1" id="KW-1133">Transmembrane helix</keyword>
<feature type="transmembrane region" description="Helical" evidence="1">
    <location>
        <begin position="226"/>
        <end position="250"/>
    </location>
</feature>
<dbReference type="SUPFAM" id="SSF103473">
    <property type="entry name" value="MFS general substrate transporter"/>
    <property type="match status" value="1"/>
</dbReference>
<organism evidence="3">
    <name type="scientific">mine drainage metagenome</name>
    <dbReference type="NCBI Taxonomy" id="410659"/>
    <lineage>
        <taxon>unclassified sequences</taxon>
        <taxon>metagenomes</taxon>
        <taxon>ecological metagenomes</taxon>
    </lineage>
</organism>
<dbReference type="InterPro" id="IPR020846">
    <property type="entry name" value="MFS_dom"/>
</dbReference>
<dbReference type="PROSITE" id="PS50850">
    <property type="entry name" value="MFS"/>
    <property type="match status" value="1"/>
</dbReference>
<dbReference type="InterPro" id="IPR036259">
    <property type="entry name" value="MFS_trans_sf"/>
</dbReference>
<protein>
    <submittedName>
        <fullName evidence="3">Fosmidomycin resistance protein</fullName>
    </submittedName>
</protein>
<evidence type="ECO:0000259" key="2">
    <source>
        <dbReference type="PROSITE" id="PS50850"/>
    </source>
</evidence>
<name>A0A1J5QSS9_9ZZZZ</name>
<gene>
    <name evidence="3" type="primary">fsr_3</name>
    <name evidence="3" type="ORF">GALL_316350</name>
</gene>
<feature type="transmembrane region" description="Helical" evidence="1">
    <location>
        <begin position="262"/>
        <end position="279"/>
    </location>
</feature>
<sequence length="413" mass="43227">MSTPASALASPAPVSNPTRYPVLGAISFSHMLNDMMQSLMLAIYPLFKSGLNLNFAQIGLITLTYQITASILQPLVGLYTDRKPHPYSLPIGMGFTFVGLLLLSRADSFVHVLAAAACVGMGSSIFHPESSRVARMASGGKHGLAQSIFQVGGNAGTAIGPLLAAAIVIPHGQASIAWFSAAALLAMVVLGFVGHWSAHQMRPGKRKAAVAAAQPHPPALVRRTMAVLMALVFSKFFYLASINTYLIFYLQHRFNISVRDGQLHLFIFLAAVAAGTLLGGPIGDRIGRKRVIWVSILGVAPFTLALPYAGLEVSAVLTAIIGFVLASAFPAMVVYAQELMPGKVGAVSGLFFGLAFGLGGIGAAALGQLADMVGIVDVYKICSFLPLIGLLAAFLPDLQSTPPGAAHAPRQPA</sequence>
<feature type="transmembrane region" description="Helical" evidence="1">
    <location>
        <begin position="378"/>
        <end position="395"/>
    </location>
</feature>
<dbReference type="GO" id="GO:0022857">
    <property type="term" value="F:transmembrane transporter activity"/>
    <property type="evidence" value="ECO:0007669"/>
    <property type="project" value="InterPro"/>
</dbReference>
<feature type="transmembrane region" description="Helical" evidence="1">
    <location>
        <begin position="148"/>
        <end position="169"/>
    </location>
</feature>
<dbReference type="GO" id="GO:0005886">
    <property type="term" value="C:plasma membrane"/>
    <property type="evidence" value="ECO:0007669"/>
    <property type="project" value="TreeGrafter"/>
</dbReference>
<evidence type="ECO:0000256" key="1">
    <source>
        <dbReference type="SAM" id="Phobius"/>
    </source>
</evidence>
<comment type="caution">
    <text evidence="3">The sequence shown here is derived from an EMBL/GenBank/DDBJ whole genome shotgun (WGS) entry which is preliminary data.</text>
</comment>
<dbReference type="InterPro" id="IPR011701">
    <property type="entry name" value="MFS"/>
</dbReference>
<feature type="transmembrane region" description="Helical" evidence="1">
    <location>
        <begin position="315"/>
        <end position="335"/>
    </location>
</feature>